<dbReference type="AlphaFoldDB" id="A0A3G2SAB1"/>
<evidence type="ECO:0000256" key="2">
    <source>
        <dbReference type="ARBA" id="ARBA00023157"/>
    </source>
</evidence>
<dbReference type="STRING" id="425264.A0A3G2SAB1"/>
<dbReference type="OrthoDB" id="282149at2759"/>
<accession>A0A3G2SAB1</accession>
<gene>
    <name evidence="3" type="primary">COA5</name>
    <name evidence="3" type="ORF">DNF11_3199</name>
</gene>
<dbReference type="Proteomes" id="UP000269793">
    <property type="component" value="Chromosome VI"/>
</dbReference>
<organism evidence="3 4">
    <name type="scientific">Malassezia restricta (strain ATCC 96810 / NBRC 103918 / CBS 7877)</name>
    <name type="common">Seborrheic dermatitis infection agent</name>
    <dbReference type="NCBI Taxonomy" id="425264"/>
    <lineage>
        <taxon>Eukaryota</taxon>
        <taxon>Fungi</taxon>
        <taxon>Dikarya</taxon>
        <taxon>Basidiomycota</taxon>
        <taxon>Ustilaginomycotina</taxon>
        <taxon>Malasseziomycetes</taxon>
        <taxon>Malasseziales</taxon>
        <taxon>Malasseziaceae</taxon>
        <taxon>Malassezia</taxon>
    </lineage>
</organism>
<evidence type="ECO:0000313" key="4">
    <source>
        <dbReference type="Proteomes" id="UP000269793"/>
    </source>
</evidence>
<evidence type="ECO:0000256" key="1">
    <source>
        <dbReference type="ARBA" id="ARBA00007785"/>
    </source>
</evidence>
<dbReference type="GO" id="GO:0033617">
    <property type="term" value="P:mitochondrial respiratory chain complex IV assembly"/>
    <property type="evidence" value="ECO:0007669"/>
    <property type="project" value="TreeGrafter"/>
</dbReference>
<reference evidence="3 4" key="1">
    <citation type="submission" date="2018-10" db="EMBL/GenBank/DDBJ databases">
        <title>Complete genome sequence of Malassezia restricta CBS 7877.</title>
        <authorList>
            <person name="Morand S.C."/>
            <person name="Bertignac M."/>
            <person name="Iltis A."/>
            <person name="Kolder I."/>
            <person name="Pirovano W."/>
            <person name="Jourdain R."/>
            <person name="Clavaud C."/>
        </authorList>
    </citation>
    <scope>NUCLEOTIDE SEQUENCE [LARGE SCALE GENOMIC DNA]</scope>
    <source>
        <strain evidence="3 4">CBS 7877</strain>
    </source>
</reference>
<protein>
    <submittedName>
        <fullName evidence="3">Cytochrome c oxidase assembly factor 5</fullName>
    </submittedName>
</protein>
<name>A0A3G2SAB1_MALR7</name>
<dbReference type="PANTHER" id="PTHR28627">
    <property type="entry name" value="CYTOCHROME C OXIDASE ASSEMBLY FACTOR 5"/>
    <property type="match status" value="1"/>
</dbReference>
<dbReference type="Pfam" id="PF10203">
    <property type="entry name" value="Pet191_N"/>
    <property type="match status" value="1"/>
</dbReference>
<dbReference type="InterPro" id="IPR018793">
    <property type="entry name" value="Cyt_c_oxidase_assmbl_Pet191"/>
</dbReference>
<evidence type="ECO:0000313" key="3">
    <source>
        <dbReference type="EMBL" id="AYO44149.1"/>
    </source>
</evidence>
<dbReference type="VEuPathDB" id="FungiDB:DNF11_3199"/>
<sequence length="89" mass="10385">MHGVCDRIRAELAECLKKSDCMRVHGHSGKECMSKYRDTLPPECQQVYYGFVDCKRSLWDMRKRFRGIPGGQYNSSSTMFAALDRRMEK</sequence>
<dbReference type="EMBL" id="CP033153">
    <property type="protein sequence ID" value="AYO44149.1"/>
    <property type="molecule type" value="Genomic_DNA"/>
</dbReference>
<dbReference type="GO" id="GO:0005739">
    <property type="term" value="C:mitochondrion"/>
    <property type="evidence" value="ECO:0007669"/>
    <property type="project" value="TreeGrafter"/>
</dbReference>
<comment type="similarity">
    <text evidence="1">Belongs to the PET191 family.</text>
</comment>
<keyword evidence="2" id="KW-1015">Disulfide bond</keyword>
<proteinExistence type="inferred from homology"/>
<keyword evidence="4" id="KW-1185">Reference proteome</keyword>
<dbReference type="PANTHER" id="PTHR28627:SF1">
    <property type="entry name" value="CYTOCHROME C OXIDASE ASSEMBLY FACTOR 5"/>
    <property type="match status" value="1"/>
</dbReference>